<dbReference type="RefSeq" id="XP_064455036.1">
    <property type="nucleotide sequence ID" value="XM_064598966.1"/>
</dbReference>
<comment type="similarity">
    <text evidence="3">Belongs to the complex I NDUFA1 subunit family.</text>
</comment>
<dbReference type="AlphaFoldDB" id="A0A2R5LEY9"/>
<evidence type="ECO:0000256" key="3">
    <source>
        <dbReference type="ARBA" id="ARBA00009960"/>
    </source>
</evidence>
<dbReference type="PIRSF" id="PIRSF038095">
    <property type="entry name" value="NDUA1"/>
    <property type="match status" value="1"/>
</dbReference>
<dbReference type="PANTHER" id="PTHR17098">
    <property type="entry name" value="NADH-UBIQUINONE OXIDOREDUCTASE MWFE SUBUNIT"/>
    <property type="match status" value="1"/>
</dbReference>
<evidence type="ECO:0000256" key="15">
    <source>
        <dbReference type="SAM" id="Phobius"/>
    </source>
</evidence>
<evidence type="ECO:0000256" key="6">
    <source>
        <dbReference type="ARBA" id="ARBA00022660"/>
    </source>
</evidence>
<evidence type="ECO:0000256" key="4">
    <source>
        <dbReference type="ARBA" id="ARBA00016392"/>
    </source>
</evidence>
<proteinExistence type="inferred from homology"/>
<reference evidence="16" key="1">
    <citation type="submission" date="2018-03" db="EMBL/GenBank/DDBJ databases">
        <title>The relapsing fever spirochete Borrelia turicatae persists in the highly oxidative environment of its soft-bodied tick vector.</title>
        <authorList>
            <person name="Bourret T.J."/>
            <person name="Boyle W.K."/>
            <person name="Valenzuela J.G."/>
            <person name="Oliveira F."/>
            <person name="Lopez J.E."/>
        </authorList>
    </citation>
    <scope>NUCLEOTIDE SEQUENCE</scope>
    <source>
        <strain evidence="16">Kansas strain/isolate</strain>
        <tissue evidence="16">Salivary glands</tissue>
    </source>
</reference>
<sequence length="75" mass="8844">MWYEILPSVGIIAVLMSIPNFVTPYANRLWEGKPYRRCMIDNWHIDMFKRDERISGIDGYQTVGLENLPDEPEKN</sequence>
<keyword evidence="12 15" id="KW-0472">Membrane</keyword>
<name>A0A2R5LEY9_9ACAR</name>
<dbReference type="InterPro" id="IPR017384">
    <property type="entry name" value="NADH_Ub_cplx-1_asu_su-1"/>
</dbReference>
<keyword evidence="7 15" id="KW-0812">Transmembrane</keyword>
<dbReference type="EMBL" id="GGLE01003955">
    <property type="protein sequence ID" value="MBY08081.1"/>
    <property type="molecule type" value="Transcribed_RNA"/>
</dbReference>
<dbReference type="Pfam" id="PF15879">
    <property type="entry name" value="MWFE"/>
    <property type="match status" value="1"/>
</dbReference>
<dbReference type="KEGG" id="oti:135366290"/>
<dbReference type="CTD" id="5740593"/>
<dbReference type="GeneID" id="135366290"/>
<evidence type="ECO:0000256" key="2">
    <source>
        <dbReference type="ARBA" id="ARBA00004298"/>
    </source>
</evidence>
<organism evidence="16">
    <name type="scientific">Ornithodoros turicata</name>
    <dbReference type="NCBI Taxonomy" id="34597"/>
    <lineage>
        <taxon>Eukaryota</taxon>
        <taxon>Metazoa</taxon>
        <taxon>Ecdysozoa</taxon>
        <taxon>Arthropoda</taxon>
        <taxon>Chelicerata</taxon>
        <taxon>Arachnida</taxon>
        <taxon>Acari</taxon>
        <taxon>Parasitiformes</taxon>
        <taxon>Ixodida</taxon>
        <taxon>Ixodoidea</taxon>
        <taxon>Argasidae</taxon>
        <taxon>Ornithodorinae</taxon>
        <taxon>Ornithodoros</taxon>
    </lineage>
</organism>
<keyword evidence="9" id="KW-0249">Electron transport</keyword>
<evidence type="ECO:0000256" key="14">
    <source>
        <dbReference type="ARBA" id="ARBA00033255"/>
    </source>
</evidence>
<comment type="subcellular location">
    <subcellularLocation>
        <location evidence="2">Mitochondrion inner membrane</location>
        <topology evidence="2">Single-pass membrane protein</topology>
        <orientation evidence="2">Matrix side</orientation>
    </subcellularLocation>
</comment>
<evidence type="ECO:0000256" key="1">
    <source>
        <dbReference type="ARBA" id="ARBA00003195"/>
    </source>
</evidence>
<protein>
    <recommendedName>
        <fullName evidence="4">NADH dehydrogenase [ubiquinone] 1 alpha subcomplex subunit 1</fullName>
    </recommendedName>
    <alternativeName>
        <fullName evidence="14">Complex I-MWFE</fullName>
    </alternativeName>
    <alternativeName>
        <fullName evidence="13">NADH-ubiquinone oxidoreductase MWFE subunit</fullName>
    </alternativeName>
</protein>
<evidence type="ECO:0000256" key="12">
    <source>
        <dbReference type="ARBA" id="ARBA00023136"/>
    </source>
</evidence>
<evidence type="ECO:0000256" key="9">
    <source>
        <dbReference type="ARBA" id="ARBA00022982"/>
    </source>
</evidence>
<evidence type="ECO:0000256" key="5">
    <source>
        <dbReference type="ARBA" id="ARBA00022448"/>
    </source>
</evidence>
<evidence type="ECO:0000256" key="8">
    <source>
        <dbReference type="ARBA" id="ARBA00022792"/>
    </source>
</evidence>
<keyword evidence="5" id="KW-0813">Transport</keyword>
<dbReference type="GO" id="GO:0005743">
    <property type="term" value="C:mitochondrial inner membrane"/>
    <property type="evidence" value="ECO:0007669"/>
    <property type="project" value="UniProtKB-SubCell"/>
</dbReference>
<keyword evidence="11" id="KW-0496">Mitochondrion</keyword>
<evidence type="ECO:0000256" key="7">
    <source>
        <dbReference type="ARBA" id="ARBA00022692"/>
    </source>
</evidence>
<evidence type="ECO:0000256" key="13">
    <source>
        <dbReference type="ARBA" id="ARBA00029847"/>
    </source>
</evidence>
<evidence type="ECO:0000313" key="16">
    <source>
        <dbReference type="EMBL" id="MBY08081.1"/>
    </source>
</evidence>
<evidence type="ECO:0000256" key="11">
    <source>
        <dbReference type="ARBA" id="ARBA00023128"/>
    </source>
</evidence>
<keyword evidence="8" id="KW-0999">Mitochondrion inner membrane</keyword>
<keyword evidence="10 15" id="KW-1133">Transmembrane helix</keyword>
<accession>A0A2R5LEY9</accession>
<keyword evidence="6" id="KW-0679">Respiratory chain</keyword>
<evidence type="ECO:0000256" key="10">
    <source>
        <dbReference type="ARBA" id="ARBA00022989"/>
    </source>
</evidence>
<comment type="function">
    <text evidence="1">Accessory subunit of the mitochondrial membrane respiratory chain NADH dehydrogenase (Complex I), that is believed not to be involved in catalysis. Complex I functions in the transfer of electrons from NADH to the respiratory chain. The immediate electron acceptor for the enzyme is believed to be ubiquinone.</text>
</comment>
<feature type="transmembrane region" description="Helical" evidence="15">
    <location>
        <begin position="6"/>
        <end position="27"/>
    </location>
</feature>
<dbReference type="PANTHER" id="PTHR17098:SF2">
    <property type="entry name" value="NADH DEHYDROGENASE [UBIQUINONE] 1 ALPHA SUBCOMPLEX SUBUNIT 1"/>
    <property type="match status" value="1"/>
</dbReference>